<accession>A0A0M4MS07</accession>
<evidence type="ECO:0000313" key="2">
    <source>
        <dbReference type="Proteomes" id="UP000056502"/>
    </source>
</evidence>
<dbReference type="Proteomes" id="UP000056502">
    <property type="component" value="Chromosome I"/>
</dbReference>
<dbReference type="EMBL" id="CP012603">
    <property type="protein sequence ID" value="ALE38170.1"/>
    <property type="molecule type" value="Genomic_DNA"/>
</dbReference>
<evidence type="ECO:0000313" key="1">
    <source>
        <dbReference type="EMBL" id="ALE38170.1"/>
    </source>
</evidence>
<gene>
    <name evidence="1" type="ORF">G436_0958</name>
</gene>
<dbReference type="PATRIC" id="fig|1279460.3.peg.963"/>
<name>A0A0M4MS07_LEPIR</name>
<proteinExistence type="predicted"/>
<organism evidence="1">
    <name type="scientific">Leptospira interrogans serovar Hardjo str. Norma</name>
    <dbReference type="NCBI Taxonomy" id="1279460"/>
    <lineage>
        <taxon>Bacteria</taxon>
        <taxon>Pseudomonadati</taxon>
        <taxon>Spirochaetota</taxon>
        <taxon>Spirochaetia</taxon>
        <taxon>Leptospirales</taxon>
        <taxon>Leptospiraceae</taxon>
        <taxon>Leptospira</taxon>
    </lineage>
</organism>
<sequence>MKGRFQFSKCFYNSSGSEKSWNLNLTNRFLKCGTSHNL</sequence>
<reference evidence="1 2" key="1">
    <citation type="journal article" date="2015" name="Genome Announc.">
        <title>Whole-Genome Sequence of Leptospira interrogans Serovar Hardjo Subtype Hardjoprajitno Strain Norma, Isolated from Cattle in a Leptospirosis Outbreak in Brazil.</title>
        <authorList>
            <person name="Cosate M.R."/>
            <person name="Soares S.C."/>
            <person name="Mendes T.A."/>
            <person name="Raittz R.T."/>
            <person name="Moreira E.C."/>
            <person name="Leite R."/>
            <person name="Fernandes G.R."/>
            <person name="Haddad J.P."/>
            <person name="Ortega J.M."/>
        </authorList>
    </citation>
    <scope>NUCLEOTIDE SEQUENCE [LARGE SCALE GENOMIC DNA]</scope>
    <source>
        <strain evidence="1 2">Norma</strain>
    </source>
</reference>
<protein>
    <submittedName>
        <fullName evidence="1">Uncharacterized protein</fullName>
    </submittedName>
</protein>
<dbReference type="AlphaFoldDB" id="A0A0M4MS07"/>